<reference evidence="1 2" key="1">
    <citation type="submission" date="2007-01" db="EMBL/GenBank/DDBJ databases">
        <authorList>
            <person name="Haygood M."/>
            <person name="Podell S."/>
            <person name="Anderson C."/>
            <person name="Hopkinson B."/>
            <person name="Roe K."/>
            <person name="Barbeau K."/>
            <person name="Gaasterland T."/>
            <person name="Ferriera S."/>
            <person name="Johnson J."/>
            <person name="Kravitz S."/>
            <person name="Beeson K."/>
            <person name="Sutton G."/>
            <person name="Rogers Y.-H."/>
            <person name="Friedman R."/>
            <person name="Frazier M."/>
            <person name="Venter J.C."/>
        </authorList>
    </citation>
    <scope>NUCLEOTIDE SEQUENCE [LARGE SCALE GENOMIC DNA]</scope>
    <source>
        <strain evidence="1 2">ATCC 23134</strain>
    </source>
</reference>
<dbReference type="RefSeq" id="WP_002694783.1">
    <property type="nucleotide sequence ID" value="NZ_AAWS01000006.1"/>
</dbReference>
<dbReference type="EMBL" id="AAWS01000006">
    <property type="protein sequence ID" value="EAY30535.1"/>
    <property type="molecule type" value="Genomic_DNA"/>
</dbReference>
<evidence type="ECO:0000313" key="2">
    <source>
        <dbReference type="Proteomes" id="UP000004095"/>
    </source>
</evidence>
<dbReference type="Proteomes" id="UP000004095">
    <property type="component" value="Unassembled WGS sequence"/>
</dbReference>
<dbReference type="OrthoDB" id="973769at2"/>
<organism evidence="1 2">
    <name type="scientific">Microscilla marina ATCC 23134</name>
    <dbReference type="NCBI Taxonomy" id="313606"/>
    <lineage>
        <taxon>Bacteria</taxon>
        <taxon>Pseudomonadati</taxon>
        <taxon>Bacteroidota</taxon>
        <taxon>Cytophagia</taxon>
        <taxon>Cytophagales</taxon>
        <taxon>Microscillaceae</taxon>
        <taxon>Microscilla</taxon>
    </lineage>
</organism>
<name>A1ZGB8_MICM2</name>
<proteinExistence type="predicted"/>
<keyword evidence="2" id="KW-1185">Reference proteome</keyword>
<accession>A1ZGB8</accession>
<evidence type="ECO:0000313" key="1">
    <source>
        <dbReference type="EMBL" id="EAY30535.1"/>
    </source>
</evidence>
<comment type="caution">
    <text evidence="1">The sequence shown here is derived from an EMBL/GenBank/DDBJ whole genome shotgun (WGS) entry which is preliminary data.</text>
</comment>
<sequence length="484" mass="57752">MAKLKNIIKQLSNDDYEQIYKSLADSNAEKSADLLRYMHQEQLSDAKVMEKLKVNTNAYYTLRSRLNQKIEEHLLAQIESPRTDLLRKVANINEIVFTKKRTIAITTLKTLEKQLLDYDLSNELMIVYKTLKKLHATSPEHFTYSQLYNKHVAYTLAVDEVESLLSDYFKKYGIYSFSDDDTDKMKLSLLMKEVHNKCKMHASDHSHRLYIYQSCVNIFHRLFVEPDDETFEEDNLEPIEDIFNKVDSIFSDYEKDTIYFHLNIVFQLLRLEYYNHYKLYRKAEKYFEDVNDSIGSLLSCYNLYTFPSRFLFTKLERHNRLGTQHDMYEENKGLFLEFEPDRQNIPQYVTYVAYRALCCFYAEKYEEAVRWINNLLNDISLKKYPYVHLEIKLLLAIQYCILKDSDLFSQLMNSIQRQIRLLGKETCIHVVLFSKILKTANQTNRADRETKIRGFMDKLKKTYWTGFCLTKYIKLDDDFIKRVL</sequence>
<dbReference type="eggNOG" id="ENOG502ZA9E">
    <property type="taxonomic scope" value="Bacteria"/>
</dbReference>
<protein>
    <submittedName>
        <fullName evidence="1">Uncharacterized protein</fullName>
    </submittedName>
</protein>
<dbReference type="AlphaFoldDB" id="A1ZGB8"/>
<gene>
    <name evidence="1" type="ORF">M23134_03171</name>
</gene>